<gene>
    <name evidence="1" type="ORF">A3D65_05480</name>
</gene>
<dbReference type="AlphaFoldDB" id="A0A1G2DAG4"/>
<reference evidence="1 2" key="1">
    <citation type="journal article" date="2016" name="Nat. Commun.">
        <title>Thousands of microbial genomes shed light on interconnected biogeochemical processes in an aquifer system.</title>
        <authorList>
            <person name="Anantharaman K."/>
            <person name="Brown C.T."/>
            <person name="Hug L.A."/>
            <person name="Sharon I."/>
            <person name="Castelle C.J."/>
            <person name="Probst A.J."/>
            <person name="Thomas B.C."/>
            <person name="Singh A."/>
            <person name="Wilkins M.J."/>
            <person name="Karaoz U."/>
            <person name="Brodie E.L."/>
            <person name="Williams K.H."/>
            <person name="Hubbard S.S."/>
            <person name="Banfield J.F."/>
        </authorList>
    </citation>
    <scope>NUCLEOTIDE SEQUENCE [LARGE SCALE GENOMIC DNA]</scope>
</reference>
<dbReference type="Proteomes" id="UP000177996">
    <property type="component" value="Unassembled WGS sequence"/>
</dbReference>
<proteinExistence type="predicted"/>
<name>A0A1G2DAG4_9BACT</name>
<evidence type="ECO:0000313" key="2">
    <source>
        <dbReference type="Proteomes" id="UP000177996"/>
    </source>
</evidence>
<sequence length="86" mass="10204">MELAHIKEFLERYKKLIFRDEEKRKKIIEVISKISGVCVSEKELNIKNNTLSITGGSTTKNELFLYQEKIIDELRRNHINDIVEIR</sequence>
<organism evidence="1 2">
    <name type="scientific">Candidatus Lloydbacteria bacterium RIFCSPHIGHO2_02_FULL_50_13</name>
    <dbReference type="NCBI Taxonomy" id="1798661"/>
    <lineage>
        <taxon>Bacteria</taxon>
        <taxon>Candidatus Lloydiibacteriota</taxon>
    </lineage>
</organism>
<dbReference type="EMBL" id="MHLL01000016">
    <property type="protein sequence ID" value="OGZ09748.1"/>
    <property type="molecule type" value="Genomic_DNA"/>
</dbReference>
<protein>
    <submittedName>
        <fullName evidence="1">Uncharacterized protein</fullName>
    </submittedName>
</protein>
<comment type="caution">
    <text evidence="1">The sequence shown here is derived from an EMBL/GenBank/DDBJ whole genome shotgun (WGS) entry which is preliminary data.</text>
</comment>
<accession>A0A1G2DAG4</accession>
<evidence type="ECO:0000313" key="1">
    <source>
        <dbReference type="EMBL" id="OGZ09748.1"/>
    </source>
</evidence>